<organism evidence="2 3">
    <name type="scientific">Rhamnusium bicolor</name>
    <dbReference type="NCBI Taxonomy" id="1586634"/>
    <lineage>
        <taxon>Eukaryota</taxon>
        <taxon>Metazoa</taxon>
        <taxon>Ecdysozoa</taxon>
        <taxon>Arthropoda</taxon>
        <taxon>Hexapoda</taxon>
        <taxon>Insecta</taxon>
        <taxon>Pterygota</taxon>
        <taxon>Neoptera</taxon>
        <taxon>Endopterygota</taxon>
        <taxon>Coleoptera</taxon>
        <taxon>Polyphaga</taxon>
        <taxon>Cucujiformia</taxon>
        <taxon>Chrysomeloidea</taxon>
        <taxon>Cerambycidae</taxon>
        <taxon>Lepturinae</taxon>
        <taxon>Rhagiini</taxon>
        <taxon>Rhamnusium</taxon>
    </lineage>
</organism>
<dbReference type="EMBL" id="JANEYF010005770">
    <property type="protein sequence ID" value="KAJ8926932.1"/>
    <property type="molecule type" value="Genomic_DNA"/>
</dbReference>
<dbReference type="AlphaFoldDB" id="A0AAV8WKX6"/>
<feature type="compositionally biased region" description="Polar residues" evidence="1">
    <location>
        <begin position="7"/>
        <end position="19"/>
    </location>
</feature>
<dbReference type="Proteomes" id="UP001162156">
    <property type="component" value="Unassembled WGS sequence"/>
</dbReference>
<evidence type="ECO:0000313" key="3">
    <source>
        <dbReference type="Proteomes" id="UP001162156"/>
    </source>
</evidence>
<proteinExistence type="predicted"/>
<gene>
    <name evidence="2" type="ORF">NQ314_020784</name>
</gene>
<reference evidence="2" key="1">
    <citation type="journal article" date="2023" name="Insect Mol. Biol.">
        <title>Genome sequencing provides insights into the evolution of gene families encoding plant cell wall-degrading enzymes in longhorned beetles.</title>
        <authorList>
            <person name="Shin N.R."/>
            <person name="Okamura Y."/>
            <person name="Kirsch R."/>
            <person name="Pauchet Y."/>
        </authorList>
    </citation>
    <scope>NUCLEOTIDE SEQUENCE</scope>
    <source>
        <strain evidence="2">RBIC_L_NR</strain>
    </source>
</reference>
<accession>A0AAV8WKX6</accession>
<feature type="region of interest" description="Disordered" evidence="1">
    <location>
        <begin position="1"/>
        <end position="59"/>
    </location>
</feature>
<evidence type="ECO:0000313" key="2">
    <source>
        <dbReference type="EMBL" id="KAJ8926932.1"/>
    </source>
</evidence>
<keyword evidence="3" id="KW-1185">Reference proteome</keyword>
<name>A0AAV8WKX6_9CUCU</name>
<sequence length="78" mass="8829">MLRNELDSPQASGSNNKVPTTPGHRNVPRFYAVVKDEGPDPCTPRKRKTRHSSNPPVEQHVGWIMDVREHRLRTTSTG</sequence>
<comment type="caution">
    <text evidence="2">The sequence shown here is derived from an EMBL/GenBank/DDBJ whole genome shotgun (WGS) entry which is preliminary data.</text>
</comment>
<protein>
    <submittedName>
        <fullName evidence="2">Uncharacterized protein</fullName>
    </submittedName>
</protein>
<evidence type="ECO:0000256" key="1">
    <source>
        <dbReference type="SAM" id="MobiDB-lite"/>
    </source>
</evidence>